<dbReference type="PROSITE" id="PS50943">
    <property type="entry name" value="HTH_CROC1"/>
    <property type="match status" value="1"/>
</dbReference>
<gene>
    <name evidence="8" type="ORF">D1013_19150</name>
</gene>
<evidence type="ECO:0000256" key="6">
    <source>
        <dbReference type="SAM" id="Phobius"/>
    </source>
</evidence>
<evidence type="ECO:0000259" key="7">
    <source>
        <dbReference type="PROSITE" id="PS50943"/>
    </source>
</evidence>
<dbReference type="PANTHER" id="PTHR46797:SF1">
    <property type="entry name" value="METHYLPHOSPHONATE SYNTHASE"/>
    <property type="match status" value="1"/>
</dbReference>
<proteinExistence type="predicted"/>
<dbReference type="CDD" id="cd00093">
    <property type="entry name" value="HTH_XRE"/>
    <property type="match status" value="1"/>
</dbReference>
<keyword evidence="3 6" id="KW-1133">Transmembrane helix</keyword>
<name>A0A3G2LAX3_9FLAO</name>
<evidence type="ECO:0000313" key="8">
    <source>
        <dbReference type="EMBL" id="AYN69353.1"/>
    </source>
</evidence>
<feature type="transmembrane region" description="Helical" evidence="6">
    <location>
        <begin position="123"/>
        <end position="141"/>
    </location>
</feature>
<dbReference type="Pfam" id="PF09685">
    <property type="entry name" value="MamF_MmsF"/>
    <property type="match status" value="1"/>
</dbReference>
<sequence length="203" mass="23311">MNDMSIAHQIKRLRTKKGFSQEQLSEESSISIRTIQRVESGESVPRGHTLQKLTQVLGILPADLIETDQNENKGYLTLLNISALTTLFHPLLGIALPLAMWVLKKDSYKRVDANGKKILNFQITWALVIYTFLFVASHGTLLPLHFNFISSLPIMFNDFTLYTIVLLLIYFYHLSVTVWNINRSTKSLKNRYIPAIPFFKLKK</sequence>
<keyword evidence="5 6" id="KW-0472">Membrane</keyword>
<keyword evidence="9" id="KW-1185">Reference proteome</keyword>
<dbReference type="AlphaFoldDB" id="A0A3G2LAX3"/>
<evidence type="ECO:0000256" key="3">
    <source>
        <dbReference type="ARBA" id="ARBA00022989"/>
    </source>
</evidence>
<dbReference type="GO" id="GO:0005829">
    <property type="term" value="C:cytosol"/>
    <property type="evidence" value="ECO:0007669"/>
    <property type="project" value="TreeGrafter"/>
</dbReference>
<dbReference type="EMBL" id="CP032050">
    <property type="protein sequence ID" value="AYN69353.1"/>
    <property type="molecule type" value="Genomic_DNA"/>
</dbReference>
<dbReference type="SUPFAM" id="SSF47413">
    <property type="entry name" value="lambda repressor-like DNA-binding domains"/>
    <property type="match status" value="1"/>
</dbReference>
<dbReference type="Proteomes" id="UP000276309">
    <property type="component" value="Chromosome"/>
</dbReference>
<feature type="transmembrane region" description="Helical" evidence="6">
    <location>
        <begin position="161"/>
        <end position="181"/>
    </location>
</feature>
<dbReference type="OrthoDB" id="1357763at2"/>
<organism evidence="8 9">
    <name type="scientific">Euzebyella marina</name>
    <dbReference type="NCBI Taxonomy" id="1761453"/>
    <lineage>
        <taxon>Bacteria</taxon>
        <taxon>Pseudomonadati</taxon>
        <taxon>Bacteroidota</taxon>
        <taxon>Flavobacteriia</taxon>
        <taxon>Flavobacteriales</taxon>
        <taxon>Flavobacteriaceae</taxon>
        <taxon>Euzebyella</taxon>
    </lineage>
</organism>
<dbReference type="InterPro" id="IPR019109">
    <property type="entry name" value="MamF_MmsF"/>
</dbReference>
<evidence type="ECO:0000313" key="9">
    <source>
        <dbReference type="Proteomes" id="UP000276309"/>
    </source>
</evidence>
<dbReference type="SMART" id="SM00530">
    <property type="entry name" value="HTH_XRE"/>
    <property type="match status" value="1"/>
</dbReference>
<dbReference type="GO" id="GO:0003677">
    <property type="term" value="F:DNA binding"/>
    <property type="evidence" value="ECO:0007669"/>
    <property type="project" value="UniProtKB-KW"/>
</dbReference>
<dbReference type="InterPro" id="IPR001387">
    <property type="entry name" value="Cro/C1-type_HTH"/>
</dbReference>
<dbReference type="Pfam" id="PF01381">
    <property type="entry name" value="HTH_3"/>
    <property type="match status" value="1"/>
</dbReference>
<dbReference type="PANTHER" id="PTHR46797">
    <property type="entry name" value="HTH-TYPE TRANSCRIPTIONAL REGULATOR"/>
    <property type="match status" value="1"/>
</dbReference>
<evidence type="ECO:0000256" key="2">
    <source>
        <dbReference type="ARBA" id="ARBA00022692"/>
    </source>
</evidence>
<protein>
    <submittedName>
        <fullName evidence="8">Helix-turn-helix domain-containing protein</fullName>
    </submittedName>
</protein>
<feature type="transmembrane region" description="Helical" evidence="6">
    <location>
        <begin position="81"/>
        <end position="103"/>
    </location>
</feature>
<dbReference type="InterPro" id="IPR010982">
    <property type="entry name" value="Lambda_DNA-bd_dom_sf"/>
</dbReference>
<reference evidence="8 9" key="1">
    <citation type="submission" date="2018-08" db="EMBL/GenBank/DDBJ databases">
        <title>The reduced genetic potential of extracellular carbohydrate catabolism in Euzebyella marina RN62, a Flavobacteriia bacterium isolated from the hadal water.</title>
        <authorList>
            <person name="Xue C."/>
        </authorList>
    </citation>
    <scope>NUCLEOTIDE SEQUENCE [LARGE SCALE GENOMIC DNA]</scope>
    <source>
        <strain evidence="8 9">RN62</strain>
    </source>
</reference>
<dbReference type="Gene3D" id="1.10.260.40">
    <property type="entry name" value="lambda repressor-like DNA-binding domains"/>
    <property type="match status" value="1"/>
</dbReference>
<feature type="domain" description="HTH cro/C1-type" evidence="7">
    <location>
        <begin position="10"/>
        <end position="64"/>
    </location>
</feature>
<dbReference type="InterPro" id="IPR050807">
    <property type="entry name" value="TransReg_Diox_bact_type"/>
</dbReference>
<evidence type="ECO:0000256" key="1">
    <source>
        <dbReference type="ARBA" id="ARBA00004141"/>
    </source>
</evidence>
<accession>A0A3G2LAX3</accession>
<dbReference type="KEGG" id="emar:D1013_19150"/>
<keyword evidence="4" id="KW-0238">DNA-binding</keyword>
<dbReference type="GO" id="GO:0003700">
    <property type="term" value="F:DNA-binding transcription factor activity"/>
    <property type="evidence" value="ECO:0007669"/>
    <property type="project" value="TreeGrafter"/>
</dbReference>
<evidence type="ECO:0000256" key="5">
    <source>
        <dbReference type="ARBA" id="ARBA00023136"/>
    </source>
</evidence>
<evidence type="ECO:0000256" key="4">
    <source>
        <dbReference type="ARBA" id="ARBA00023125"/>
    </source>
</evidence>
<keyword evidence="2 6" id="KW-0812">Transmembrane</keyword>
<comment type="subcellular location">
    <subcellularLocation>
        <location evidence="1">Membrane</location>
        <topology evidence="1">Multi-pass membrane protein</topology>
    </subcellularLocation>
</comment>